<dbReference type="SUPFAM" id="SSF54975">
    <property type="entry name" value="Acylphosphatase/BLUF domain-like"/>
    <property type="match status" value="1"/>
</dbReference>
<dbReference type="InterPro" id="IPR007024">
    <property type="entry name" value="BLUF_domain"/>
</dbReference>
<evidence type="ECO:0000313" key="2">
    <source>
        <dbReference type="EMBL" id="SEK92066.1"/>
    </source>
</evidence>
<dbReference type="Pfam" id="PF04940">
    <property type="entry name" value="BLUF"/>
    <property type="match status" value="1"/>
</dbReference>
<accession>A0A1H7L026</accession>
<dbReference type="PROSITE" id="PS50925">
    <property type="entry name" value="BLUF"/>
    <property type="match status" value="1"/>
</dbReference>
<reference evidence="3" key="1">
    <citation type="submission" date="2016-10" db="EMBL/GenBank/DDBJ databases">
        <authorList>
            <person name="Varghese N."/>
            <person name="Submissions S."/>
        </authorList>
    </citation>
    <scope>NUCLEOTIDE SEQUENCE [LARGE SCALE GENOMIC DNA]</scope>
    <source>
        <strain evidence="3">DSM 18733</strain>
    </source>
</reference>
<dbReference type="Proteomes" id="UP000199421">
    <property type="component" value="Unassembled WGS sequence"/>
</dbReference>
<organism evidence="2 3">
    <name type="scientific">Olivibacter domesticus</name>
    <name type="common">Pseudosphingobacterium domesticum</name>
    <dbReference type="NCBI Taxonomy" id="407022"/>
    <lineage>
        <taxon>Bacteria</taxon>
        <taxon>Pseudomonadati</taxon>
        <taxon>Bacteroidota</taxon>
        <taxon>Sphingobacteriia</taxon>
        <taxon>Sphingobacteriales</taxon>
        <taxon>Sphingobacteriaceae</taxon>
        <taxon>Olivibacter</taxon>
    </lineage>
</organism>
<keyword evidence="3" id="KW-1185">Reference proteome</keyword>
<dbReference type="Gene3D" id="3.30.70.100">
    <property type="match status" value="1"/>
</dbReference>
<dbReference type="GO" id="GO:0071949">
    <property type="term" value="F:FAD binding"/>
    <property type="evidence" value="ECO:0007669"/>
    <property type="project" value="InterPro"/>
</dbReference>
<evidence type="ECO:0000313" key="3">
    <source>
        <dbReference type="Proteomes" id="UP000199421"/>
    </source>
</evidence>
<evidence type="ECO:0000259" key="1">
    <source>
        <dbReference type="PROSITE" id="PS50925"/>
    </source>
</evidence>
<protein>
    <submittedName>
        <fullName evidence="2">Sensors of blue-light using FAD</fullName>
    </submittedName>
</protein>
<dbReference type="STRING" id="407022.SAMN05661044_01510"/>
<dbReference type="EMBL" id="FOAF01000001">
    <property type="protein sequence ID" value="SEK92066.1"/>
    <property type="molecule type" value="Genomic_DNA"/>
</dbReference>
<dbReference type="GO" id="GO:0009882">
    <property type="term" value="F:blue light photoreceptor activity"/>
    <property type="evidence" value="ECO:0007669"/>
    <property type="project" value="InterPro"/>
</dbReference>
<proteinExistence type="predicted"/>
<dbReference type="RefSeq" id="WP_162276554.1">
    <property type="nucleotide sequence ID" value="NZ_FOAF01000001.1"/>
</dbReference>
<name>A0A1H7L026_OLID1</name>
<sequence length="154" mass="17869">MQEETYQLVYMSQAVSLLSIDQLQEIDQKSNFYNPVHGITGLLLYAEGQFLSKLQGRFLGILEGSFDEIEKLTRIIQKDERHMNLIVLYLGQRESRDCPNWRLGYLKKENGTLNLNLDSFFDADLLFAEIGRQQGSYLSQFEYFKRYGNSMSGS</sequence>
<dbReference type="InterPro" id="IPR036046">
    <property type="entry name" value="Acylphosphatase-like_dom_sf"/>
</dbReference>
<gene>
    <name evidence="2" type="ORF">SAMN05661044_01510</name>
</gene>
<dbReference type="AlphaFoldDB" id="A0A1H7L026"/>
<dbReference type="SMART" id="SM01034">
    <property type="entry name" value="BLUF"/>
    <property type="match status" value="1"/>
</dbReference>
<feature type="domain" description="BLUF" evidence="1">
    <location>
        <begin position="5"/>
        <end position="104"/>
    </location>
</feature>